<evidence type="ECO:0000313" key="3">
    <source>
        <dbReference type="EMBL" id="ABZ72540.1"/>
    </source>
</evidence>
<proteinExistence type="predicted"/>
<reference evidence="3" key="1">
    <citation type="submission" date="2008-01" db="EMBL/GenBank/DDBJ databases">
        <title>Complete sequence of chromosome of Caulobacter sp. K31.</title>
        <authorList>
            <consortium name="US DOE Joint Genome Institute"/>
            <person name="Copeland A."/>
            <person name="Lucas S."/>
            <person name="Lapidus A."/>
            <person name="Barry K."/>
            <person name="Glavina del Rio T."/>
            <person name="Dalin E."/>
            <person name="Tice H."/>
            <person name="Pitluck S."/>
            <person name="Bruce D."/>
            <person name="Goodwin L."/>
            <person name="Thompson L.S."/>
            <person name="Brettin T."/>
            <person name="Detter J.C."/>
            <person name="Han C."/>
            <person name="Schmutz J."/>
            <person name="Larimer F."/>
            <person name="Land M."/>
            <person name="Hauser L."/>
            <person name="Kyrpides N."/>
            <person name="Kim E."/>
            <person name="Stephens C."/>
            <person name="Richardson P."/>
        </authorList>
    </citation>
    <scope>NUCLEOTIDE SEQUENCE [LARGE SCALE GENOMIC DNA]</scope>
    <source>
        <strain evidence="3">K31</strain>
    </source>
</reference>
<name>B0T513_CAUSK</name>
<feature type="compositionally biased region" description="Low complexity" evidence="1">
    <location>
        <begin position="73"/>
        <end position="111"/>
    </location>
</feature>
<evidence type="ECO:0000256" key="1">
    <source>
        <dbReference type="SAM" id="MobiDB-lite"/>
    </source>
</evidence>
<dbReference type="KEGG" id="cak:Caul_3413"/>
<dbReference type="AlphaFoldDB" id="B0T513"/>
<sequence length="137" mass="13614" precursor="true">MMIRTLAVGVALAALMSGAASAAPQAKTPAAAASPKQPIPYAQLDAYLKASPKQRASKDWWSGSASTGMSADTSANMPAASTTTTTTTTTTDTAVNPPATTMPSESSTTMPATPPALPDATNPAPGSNLPGAPTEPK</sequence>
<keyword evidence="2" id="KW-0732">Signal</keyword>
<gene>
    <name evidence="3" type="ordered locus">Caul_3413</name>
</gene>
<dbReference type="HOGENOM" id="CLU_1861611_0_0_5"/>
<feature type="compositionally biased region" description="Polar residues" evidence="1">
    <location>
        <begin position="63"/>
        <end position="72"/>
    </location>
</feature>
<feature type="signal peptide" evidence="2">
    <location>
        <begin position="1"/>
        <end position="22"/>
    </location>
</feature>
<organism evidence="3">
    <name type="scientific">Caulobacter sp. (strain K31)</name>
    <dbReference type="NCBI Taxonomy" id="366602"/>
    <lineage>
        <taxon>Bacteria</taxon>
        <taxon>Pseudomonadati</taxon>
        <taxon>Pseudomonadota</taxon>
        <taxon>Alphaproteobacteria</taxon>
        <taxon>Caulobacterales</taxon>
        <taxon>Caulobacteraceae</taxon>
        <taxon>Caulobacter</taxon>
    </lineage>
</organism>
<feature type="chain" id="PRO_5002753047" evidence="2">
    <location>
        <begin position="23"/>
        <end position="137"/>
    </location>
</feature>
<evidence type="ECO:0000256" key="2">
    <source>
        <dbReference type="SAM" id="SignalP"/>
    </source>
</evidence>
<dbReference type="STRING" id="366602.Caul_3413"/>
<dbReference type="OrthoDB" id="7193574at2"/>
<accession>B0T513</accession>
<dbReference type="EMBL" id="CP000927">
    <property type="protein sequence ID" value="ABZ72540.1"/>
    <property type="molecule type" value="Genomic_DNA"/>
</dbReference>
<protein>
    <submittedName>
        <fullName evidence="3">Uncharacterized protein</fullName>
    </submittedName>
</protein>
<feature type="region of interest" description="Disordered" evidence="1">
    <location>
        <begin position="52"/>
        <end position="137"/>
    </location>
</feature>